<evidence type="ECO:0000259" key="1">
    <source>
        <dbReference type="Pfam" id="PF06114"/>
    </source>
</evidence>
<dbReference type="InterPro" id="IPR010359">
    <property type="entry name" value="IrrE_HExxH"/>
</dbReference>
<dbReference type="EMBL" id="BK032527">
    <property type="protein sequence ID" value="DAF45911.1"/>
    <property type="molecule type" value="Genomic_DNA"/>
</dbReference>
<feature type="domain" description="IrrE N-terminal-like" evidence="1">
    <location>
        <begin position="22"/>
        <end position="64"/>
    </location>
</feature>
<proteinExistence type="predicted"/>
<reference evidence="2" key="1">
    <citation type="journal article" date="2021" name="Proc. Natl. Acad. Sci. U.S.A.">
        <title>A Catalog of Tens of Thousands of Viruses from Human Metagenomes Reveals Hidden Associations with Chronic Diseases.</title>
        <authorList>
            <person name="Tisza M.J."/>
            <person name="Buck C.B."/>
        </authorList>
    </citation>
    <scope>NUCLEOTIDE SEQUENCE</scope>
    <source>
        <strain evidence="2">CtG8V3</strain>
    </source>
</reference>
<evidence type="ECO:0000313" key="2">
    <source>
        <dbReference type="EMBL" id="DAF45911.1"/>
    </source>
</evidence>
<dbReference type="Gene3D" id="1.10.10.2910">
    <property type="match status" value="1"/>
</dbReference>
<name>A0A8S5S5H1_9CAUD</name>
<accession>A0A8S5S5H1</accession>
<sequence length="102" mass="11790">MSIPEKVKVLYKEYTVEEQQNLHDEEGDLYGLIQYLPEKIVLNADASEEQKKSTLVHELLHALDEMYSIELEEKQVEKLGNALYMLHCDNPQLFHAEGGDND</sequence>
<dbReference type="Pfam" id="PF06114">
    <property type="entry name" value="Peptidase_M78"/>
    <property type="match status" value="1"/>
</dbReference>
<protein>
    <submittedName>
        <fullName evidence="2">Putative Zn peptidase</fullName>
    </submittedName>
</protein>
<organism evidence="2">
    <name type="scientific">Siphoviridae sp. ctG8V3</name>
    <dbReference type="NCBI Taxonomy" id="2827822"/>
    <lineage>
        <taxon>Viruses</taxon>
        <taxon>Duplodnaviria</taxon>
        <taxon>Heunggongvirae</taxon>
        <taxon>Uroviricota</taxon>
        <taxon>Caudoviricetes</taxon>
    </lineage>
</organism>